<feature type="region of interest" description="Disordered" evidence="1">
    <location>
        <begin position="213"/>
        <end position="234"/>
    </location>
</feature>
<protein>
    <recommendedName>
        <fullName evidence="4">DUF2089 domain-containing protein</fullName>
    </recommendedName>
</protein>
<keyword evidence="3" id="KW-1185">Reference proteome</keyword>
<gene>
    <name evidence="2" type="ORF">GCM10008959_28920</name>
</gene>
<feature type="region of interest" description="Disordered" evidence="1">
    <location>
        <begin position="69"/>
        <end position="103"/>
    </location>
</feature>
<comment type="caution">
    <text evidence="2">The sequence shown here is derived from an EMBL/GenBank/DDBJ whole genome shotgun (WGS) entry which is preliminary data.</text>
</comment>
<proteinExistence type="predicted"/>
<evidence type="ECO:0000256" key="1">
    <source>
        <dbReference type="SAM" id="MobiDB-lite"/>
    </source>
</evidence>
<dbReference type="RefSeq" id="WP_189065702.1">
    <property type="nucleotide sequence ID" value="NZ_BMQM01000021.1"/>
</dbReference>
<evidence type="ECO:0008006" key="4">
    <source>
        <dbReference type="Google" id="ProtNLM"/>
    </source>
</evidence>
<reference evidence="3" key="1">
    <citation type="journal article" date="2019" name="Int. J. Syst. Evol. Microbiol.">
        <title>The Global Catalogue of Microorganisms (GCM) 10K type strain sequencing project: providing services to taxonomists for standard genome sequencing and annotation.</title>
        <authorList>
            <consortium name="The Broad Institute Genomics Platform"/>
            <consortium name="The Broad Institute Genome Sequencing Center for Infectious Disease"/>
            <person name="Wu L."/>
            <person name="Ma J."/>
        </authorList>
    </citation>
    <scope>NUCLEOTIDE SEQUENCE [LARGE SCALE GENOMIC DNA]</scope>
    <source>
        <strain evidence="3">JCM 31404</strain>
    </source>
</reference>
<accession>A0ABQ2RTF7</accession>
<dbReference type="EMBL" id="BMQM01000021">
    <property type="protein sequence ID" value="GGR64982.1"/>
    <property type="molecule type" value="Genomic_DNA"/>
</dbReference>
<evidence type="ECO:0000313" key="2">
    <source>
        <dbReference type="EMBL" id="GGR64982.1"/>
    </source>
</evidence>
<name>A0ABQ2RTF7_9DEIO</name>
<sequence>MKDKIRRILDLIRAGRLTLDDAAPLLAALHTRLALQTTDRELLAALLNREELTADQIAEQLMLLRGVPDAPNAAQSPRPPQSPRQPQPPYPPQPPQPPRRPQVVIGGQRVRGLEDLVERFADRFTGGIDEMVDRITQQAVPHDPVPPEPHMPRASARILRIEIESGDGDEYSANLPVSLAAHLPKLIPPHGVRALEAAGLSIEALQLIIEADPPPGPLIDSEDSSGNEIRISLK</sequence>
<feature type="compositionally biased region" description="Pro residues" evidence="1">
    <location>
        <begin position="77"/>
        <end position="100"/>
    </location>
</feature>
<organism evidence="2 3">
    <name type="scientific">Deinococcus seoulensis</name>
    <dbReference type="NCBI Taxonomy" id="1837379"/>
    <lineage>
        <taxon>Bacteria</taxon>
        <taxon>Thermotogati</taxon>
        <taxon>Deinococcota</taxon>
        <taxon>Deinococci</taxon>
        <taxon>Deinococcales</taxon>
        <taxon>Deinococcaceae</taxon>
        <taxon>Deinococcus</taxon>
    </lineage>
</organism>
<evidence type="ECO:0000313" key="3">
    <source>
        <dbReference type="Proteomes" id="UP000634308"/>
    </source>
</evidence>
<dbReference type="Proteomes" id="UP000634308">
    <property type="component" value="Unassembled WGS sequence"/>
</dbReference>